<gene>
    <name evidence="1" type="ORF">UC8_25810</name>
</gene>
<dbReference type="PANTHER" id="PTHR43883">
    <property type="entry name" value="SLR0207 PROTEIN"/>
    <property type="match status" value="1"/>
</dbReference>
<name>A0A5B9QU48_9BACT</name>
<reference evidence="1 2" key="1">
    <citation type="submission" date="2019-08" db="EMBL/GenBank/DDBJ databases">
        <title>Deep-cultivation of Planctomycetes and their phenomic and genomic characterization uncovers novel biology.</title>
        <authorList>
            <person name="Wiegand S."/>
            <person name="Jogler M."/>
            <person name="Boedeker C."/>
            <person name="Pinto D."/>
            <person name="Vollmers J."/>
            <person name="Rivas-Marin E."/>
            <person name="Kohn T."/>
            <person name="Peeters S.H."/>
            <person name="Heuer A."/>
            <person name="Rast P."/>
            <person name="Oberbeckmann S."/>
            <person name="Bunk B."/>
            <person name="Jeske O."/>
            <person name="Meyerdierks A."/>
            <person name="Storesund J.E."/>
            <person name="Kallscheuer N."/>
            <person name="Luecker S."/>
            <person name="Lage O.M."/>
            <person name="Pohl T."/>
            <person name="Merkel B.J."/>
            <person name="Hornburger P."/>
            <person name="Mueller R.-W."/>
            <person name="Bruemmer F."/>
            <person name="Labrenz M."/>
            <person name="Spormann A.M."/>
            <person name="Op den Camp H."/>
            <person name="Overmann J."/>
            <person name="Amann R."/>
            <person name="Jetten M.S.M."/>
            <person name="Mascher T."/>
            <person name="Medema M.H."/>
            <person name="Devos D.P."/>
            <person name="Kaster A.-K."/>
            <person name="Ovreas L."/>
            <person name="Rohde M."/>
            <person name="Galperin M.Y."/>
            <person name="Jogler C."/>
        </authorList>
    </citation>
    <scope>NUCLEOTIDE SEQUENCE [LARGE SCALE GENOMIC DNA]</scope>
    <source>
        <strain evidence="1 2">UC8</strain>
    </source>
</reference>
<organism evidence="1 2">
    <name type="scientific">Roseimaritima ulvae</name>
    <dbReference type="NCBI Taxonomy" id="980254"/>
    <lineage>
        <taxon>Bacteria</taxon>
        <taxon>Pseudomonadati</taxon>
        <taxon>Planctomycetota</taxon>
        <taxon>Planctomycetia</taxon>
        <taxon>Pirellulales</taxon>
        <taxon>Pirellulaceae</taxon>
        <taxon>Roseimaritima</taxon>
    </lineage>
</organism>
<protein>
    <submittedName>
        <fullName evidence="1">Zeta toxin</fullName>
    </submittedName>
</protein>
<keyword evidence="2" id="KW-1185">Reference proteome</keyword>
<dbReference type="EMBL" id="CP042914">
    <property type="protein sequence ID" value="QEG40566.1"/>
    <property type="molecule type" value="Genomic_DNA"/>
</dbReference>
<dbReference type="SUPFAM" id="SSF56112">
    <property type="entry name" value="Protein kinase-like (PK-like)"/>
    <property type="match status" value="1"/>
</dbReference>
<dbReference type="SUPFAM" id="SSF52540">
    <property type="entry name" value="P-loop containing nucleoside triphosphate hydrolases"/>
    <property type="match status" value="1"/>
</dbReference>
<dbReference type="Gene3D" id="3.40.50.300">
    <property type="entry name" value="P-loop containing nucleotide triphosphate hydrolases"/>
    <property type="match status" value="1"/>
</dbReference>
<dbReference type="PANTHER" id="PTHR43883:SF1">
    <property type="entry name" value="GLUCONOKINASE"/>
    <property type="match status" value="1"/>
</dbReference>
<proteinExistence type="predicted"/>
<evidence type="ECO:0000313" key="1">
    <source>
        <dbReference type="EMBL" id="QEG40566.1"/>
    </source>
</evidence>
<dbReference type="KEGG" id="rul:UC8_25810"/>
<dbReference type="RefSeq" id="WP_238388846.1">
    <property type="nucleotide sequence ID" value="NZ_CP042914.1"/>
</dbReference>
<dbReference type="Proteomes" id="UP000325286">
    <property type="component" value="Chromosome"/>
</dbReference>
<dbReference type="Pfam" id="PF13671">
    <property type="entry name" value="AAA_33"/>
    <property type="match status" value="1"/>
</dbReference>
<accession>A0A5B9QU48</accession>
<dbReference type="InterPro" id="IPR027417">
    <property type="entry name" value="P-loop_NTPase"/>
</dbReference>
<sequence>MPQPTSNPTAAESSPSEDWIQGLLRPQAYPHAVDGPVVLQETHISYVLLAGEFAYKIKKSIQTNFLDYRRLADRRRFCHEELRLDRRFAPELYLDVVPIYRDGRLIPPEDAAEPIEYAVKMRRFPGDALLSERIDAGRLSTAEVKQLAVAVADFHGSASVDDDVLAATWADFLEDNSRQLFASIAAAVSGSTAATLDVVRAWSVDYFARHRQAFAARGENGWIRECHGDLHLQNVVAWQGRLMPFDGIEFSERLRWIDVLSDAAFLAMDLAARDHLDLSRTFLNAYLEQTGDHRSLTILRWFLCYRALVRGMVAALRLQQPSLSETEREAVQQACRRHIELAYRYTLRELPTLWITHGVSGSGKTTVSEYVVQRHEAFRLRSDIERKRRFGLSPCERPSAELQQKMYSEAENRQTYQTLQQIAGKILAAGYSVVIDATFLRQHQRQAFWETAGKHGAAFAILDCHADPHTLRQRVADRMAQDDDASDADLQVLEHQLASQQPLTAAERAKVVDIPDTVQTVSQL</sequence>
<evidence type="ECO:0000313" key="2">
    <source>
        <dbReference type="Proteomes" id="UP000325286"/>
    </source>
</evidence>
<dbReference type="AlphaFoldDB" id="A0A5B9QU48"/>
<dbReference type="InterPro" id="IPR011009">
    <property type="entry name" value="Kinase-like_dom_sf"/>
</dbReference>
<dbReference type="InterPro" id="IPR052732">
    <property type="entry name" value="Cell-binding_unc_protein"/>
</dbReference>